<dbReference type="GO" id="GO:0008171">
    <property type="term" value="F:O-methyltransferase activity"/>
    <property type="evidence" value="ECO:0007669"/>
    <property type="project" value="InterPro"/>
</dbReference>
<keyword evidence="4" id="KW-0460">Magnesium</keyword>
<dbReference type="Gene3D" id="3.40.50.150">
    <property type="entry name" value="Vaccinia Virus protein VP39"/>
    <property type="match status" value="1"/>
</dbReference>
<dbReference type="GO" id="GO:0000287">
    <property type="term" value="F:magnesium ion binding"/>
    <property type="evidence" value="ECO:0007669"/>
    <property type="project" value="UniProtKB-UniRule"/>
</dbReference>
<name>H5SRI1_ACEAU</name>
<keyword evidence="4" id="KW-0479">Metal-binding</keyword>
<keyword evidence="2 4" id="KW-0808">Transferase</keyword>
<comment type="similarity">
    <text evidence="4">Belongs to the class I-like SAM-binding methyltransferase superfamily. Cation-dependent O-methyltransferase family.</text>
</comment>
<evidence type="ECO:0000256" key="3">
    <source>
        <dbReference type="ARBA" id="ARBA00022691"/>
    </source>
</evidence>
<keyword evidence="1 4" id="KW-0489">Methyltransferase</keyword>
<keyword evidence="3 4" id="KW-0949">S-adenosyl-L-methionine</keyword>
<gene>
    <name evidence="4" type="primary">trmR</name>
    <name evidence="5" type="ORF">HGMM_OP2C246</name>
</gene>
<proteinExistence type="inferred from homology"/>
<protein>
    <recommendedName>
        <fullName evidence="4">tRNA 5-hydroxyuridine methyltransferase</fullName>
        <ecNumber evidence="4">2.1.1.-</ecNumber>
    </recommendedName>
    <alternativeName>
        <fullName evidence="4">ho5U methyltransferase</fullName>
    </alternativeName>
</protein>
<comment type="subunit">
    <text evidence="4">Homodimer.</text>
</comment>
<dbReference type="CDD" id="cd02440">
    <property type="entry name" value="AdoMet_MTases"/>
    <property type="match status" value="1"/>
</dbReference>
<dbReference type="AlphaFoldDB" id="H5SRI1"/>
<keyword evidence="4" id="KW-0819">tRNA processing</keyword>
<dbReference type="GO" id="GO:0016300">
    <property type="term" value="F:tRNA (uridine) methyltransferase activity"/>
    <property type="evidence" value="ECO:0007669"/>
    <property type="project" value="UniProtKB-UniRule"/>
</dbReference>
<sequence>MNGIIYPDVEEYLYGLVPPRDPILTRLEQHAQERDIPIVGPYAGRLLYWLVRLTRAKRILEIGTAIGYSAIWLARACAPVRGRVVTLELNEKTAQEARRNIAEAGLGHRVTVLVGDGADLLPTLRGRFDFLFLDAEKHQYKRLLTLALPKLKRGALIVTDNVLWSGRVAQPNPDETTQAICEFNEYIAHHPALETVIVPVRDGMALSRKR</sequence>
<dbReference type="HAMAP" id="MF_02217">
    <property type="entry name" value="TrmR_methyltr"/>
    <property type="match status" value="1"/>
</dbReference>
<reference evidence="5" key="2">
    <citation type="journal article" date="2012" name="PLoS ONE">
        <title>A Deeply Branching Thermophilic Bacterium with an Ancient Acetyl-CoA Pathway Dominates a Subsurface Ecosystem.</title>
        <authorList>
            <person name="Takami H."/>
            <person name="Noguchi H."/>
            <person name="Takaki Y."/>
            <person name="Uchiyama I."/>
            <person name="Toyoda A."/>
            <person name="Nishi S."/>
            <person name="Chee G.-J."/>
            <person name="Arai W."/>
            <person name="Nunoura T."/>
            <person name="Itoh T."/>
            <person name="Hattori M."/>
            <person name="Takai K."/>
        </authorList>
    </citation>
    <scope>NUCLEOTIDE SEQUENCE</scope>
</reference>
<evidence type="ECO:0000256" key="4">
    <source>
        <dbReference type="HAMAP-Rule" id="MF_02217"/>
    </source>
</evidence>
<dbReference type="PROSITE" id="PS51682">
    <property type="entry name" value="SAM_OMT_I"/>
    <property type="match status" value="1"/>
</dbReference>
<feature type="binding site" evidence="4">
    <location>
        <position position="134"/>
    </location>
    <ligand>
        <name>Mg(2+)</name>
        <dbReference type="ChEBI" id="CHEBI:18420"/>
    </ligand>
</feature>
<dbReference type="EC" id="2.1.1.-" evidence="4"/>
<accession>H5SRI1</accession>
<feature type="binding site" evidence="4">
    <location>
        <position position="160"/>
    </location>
    <ligand>
        <name>Mg(2+)</name>
        <dbReference type="ChEBI" id="CHEBI:18420"/>
    </ligand>
</feature>
<dbReference type="InterPro" id="IPR002935">
    <property type="entry name" value="SAM_O-MeTrfase"/>
</dbReference>
<evidence type="ECO:0000313" key="5">
    <source>
        <dbReference type="EMBL" id="BAL58698.1"/>
    </source>
</evidence>
<dbReference type="InterPro" id="IPR043675">
    <property type="entry name" value="TrmR_methyltr"/>
</dbReference>
<dbReference type="GO" id="GO:0008757">
    <property type="term" value="F:S-adenosylmethionine-dependent methyltransferase activity"/>
    <property type="evidence" value="ECO:0007669"/>
    <property type="project" value="TreeGrafter"/>
</dbReference>
<dbReference type="Pfam" id="PF01596">
    <property type="entry name" value="Methyltransf_3"/>
    <property type="match status" value="1"/>
</dbReference>
<dbReference type="GO" id="GO:0030488">
    <property type="term" value="P:tRNA methylation"/>
    <property type="evidence" value="ECO:0007669"/>
    <property type="project" value="UniProtKB-UniRule"/>
</dbReference>
<dbReference type="EMBL" id="AP011801">
    <property type="protein sequence ID" value="BAL58698.1"/>
    <property type="molecule type" value="Genomic_DNA"/>
</dbReference>
<reference evidence="5" key="1">
    <citation type="journal article" date="2005" name="Environ. Microbiol.">
        <title>Genetic and functional properties of uncultivated thermophilic crenarchaeotes from a subsurface gold mine as revealed by analysis of genome fragments.</title>
        <authorList>
            <person name="Nunoura T."/>
            <person name="Hirayama H."/>
            <person name="Takami H."/>
            <person name="Oida H."/>
            <person name="Nishi S."/>
            <person name="Shimamura S."/>
            <person name="Suzuki Y."/>
            <person name="Inagaki F."/>
            <person name="Takai K."/>
            <person name="Nealson K.H."/>
            <person name="Horikoshi K."/>
        </authorList>
    </citation>
    <scope>NUCLEOTIDE SEQUENCE</scope>
</reference>
<dbReference type="SUPFAM" id="SSF53335">
    <property type="entry name" value="S-adenosyl-L-methionine-dependent methyltransferases"/>
    <property type="match status" value="1"/>
</dbReference>
<feature type="binding site" evidence="4">
    <location>
        <position position="69"/>
    </location>
    <ligand>
        <name>S-adenosyl-L-methionine</name>
        <dbReference type="ChEBI" id="CHEBI:59789"/>
    </ligand>
</feature>
<comment type="function">
    <text evidence="4">Catalyzes the methylation of 5-hydroxyuridine (ho5U) to form 5-methoxyuridine (mo5U) at position 34 in tRNAs.</text>
</comment>
<feature type="binding site" evidence="4">
    <location>
        <position position="39"/>
    </location>
    <ligand>
        <name>S-adenosyl-L-methionine</name>
        <dbReference type="ChEBI" id="CHEBI:59789"/>
    </ligand>
</feature>
<comment type="catalytic activity">
    <reaction evidence="4">
        <text>5-hydroxyuridine(34) in tRNA + S-adenosyl-L-methionine = 5-methoxyuridine(34) in tRNA + S-adenosyl-L-homocysteine + H(+)</text>
        <dbReference type="Rhea" id="RHEA:60524"/>
        <dbReference type="Rhea" id="RHEA-COMP:13381"/>
        <dbReference type="Rhea" id="RHEA-COMP:15591"/>
        <dbReference type="ChEBI" id="CHEBI:15378"/>
        <dbReference type="ChEBI" id="CHEBI:57856"/>
        <dbReference type="ChEBI" id="CHEBI:59789"/>
        <dbReference type="ChEBI" id="CHEBI:136877"/>
        <dbReference type="ChEBI" id="CHEBI:143860"/>
    </reaction>
</comment>
<dbReference type="InterPro" id="IPR050362">
    <property type="entry name" value="Cation-dep_OMT"/>
</dbReference>
<dbReference type="PANTHER" id="PTHR10509">
    <property type="entry name" value="O-METHYLTRANSFERASE-RELATED"/>
    <property type="match status" value="1"/>
</dbReference>
<evidence type="ECO:0000256" key="2">
    <source>
        <dbReference type="ARBA" id="ARBA00022679"/>
    </source>
</evidence>
<comment type="caution">
    <text evidence="4">Lacks conserved residue(s) required for the propagation of feature annotation.</text>
</comment>
<evidence type="ECO:0000256" key="1">
    <source>
        <dbReference type="ARBA" id="ARBA00022603"/>
    </source>
</evidence>
<organism evidence="5">
    <name type="scientific">Acetithermum autotrophicum</name>
    <dbReference type="NCBI Taxonomy" id="1446466"/>
    <lineage>
        <taxon>Bacteria</taxon>
        <taxon>Candidatus Bipolaricaulota</taxon>
        <taxon>Candidatus Acetithermum</taxon>
    </lineage>
</organism>
<dbReference type="PANTHER" id="PTHR10509:SF14">
    <property type="entry name" value="CAFFEOYL-COA O-METHYLTRANSFERASE 3-RELATED"/>
    <property type="match status" value="1"/>
</dbReference>
<dbReference type="InterPro" id="IPR029063">
    <property type="entry name" value="SAM-dependent_MTases_sf"/>
</dbReference>
<feature type="binding site" evidence="4">
    <location>
        <position position="134"/>
    </location>
    <ligand>
        <name>S-adenosyl-L-methionine</name>
        <dbReference type="ChEBI" id="CHEBI:59789"/>
    </ligand>
</feature>
<feature type="binding site" evidence="4">
    <location>
        <position position="161"/>
    </location>
    <ligand>
        <name>Mg(2+)</name>
        <dbReference type="ChEBI" id="CHEBI:18420"/>
    </ligand>
</feature>
<feature type="binding site" evidence="4">
    <location>
        <position position="88"/>
    </location>
    <ligand>
        <name>S-adenosyl-L-methionine</name>
        <dbReference type="ChEBI" id="CHEBI:59789"/>
    </ligand>
</feature>